<feature type="compositionally biased region" description="Polar residues" evidence="1">
    <location>
        <begin position="372"/>
        <end position="382"/>
    </location>
</feature>
<gene>
    <name evidence="2" type="ORF">HPP92_002671</name>
</gene>
<evidence type="ECO:0000256" key="1">
    <source>
        <dbReference type="SAM" id="MobiDB-lite"/>
    </source>
</evidence>
<accession>A0A835VJ62</accession>
<feature type="compositionally biased region" description="Polar residues" evidence="1">
    <location>
        <begin position="12"/>
        <end position="21"/>
    </location>
</feature>
<feature type="compositionally biased region" description="Polar residues" evidence="1">
    <location>
        <begin position="169"/>
        <end position="178"/>
    </location>
</feature>
<evidence type="ECO:0000313" key="2">
    <source>
        <dbReference type="EMBL" id="KAG0502599.1"/>
    </source>
</evidence>
<feature type="region of interest" description="Disordered" evidence="1">
    <location>
        <begin position="313"/>
        <end position="397"/>
    </location>
</feature>
<reference evidence="2 3" key="1">
    <citation type="journal article" date="2020" name="Nat. Food">
        <title>A phased Vanilla planifolia genome enables genetic improvement of flavour and production.</title>
        <authorList>
            <person name="Hasing T."/>
            <person name="Tang H."/>
            <person name="Brym M."/>
            <person name="Khazi F."/>
            <person name="Huang T."/>
            <person name="Chambers A.H."/>
        </authorList>
    </citation>
    <scope>NUCLEOTIDE SEQUENCE [LARGE SCALE GENOMIC DNA]</scope>
    <source>
        <tissue evidence="2">Leaf</tissue>
    </source>
</reference>
<dbReference type="Proteomes" id="UP000639772">
    <property type="component" value="Chromosome 1"/>
</dbReference>
<feature type="region of interest" description="Disordered" evidence="1">
    <location>
        <begin position="1"/>
        <end position="73"/>
    </location>
</feature>
<feature type="compositionally biased region" description="Basic and acidic residues" evidence="1">
    <location>
        <begin position="358"/>
        <end position="370"/>
    </location>
</feature>
<feature type="compositionally biased region" description="Basic and acidic residues" evidence="1">
    <location>
        <begin position="228"/>
        <end position="254"/>
    </location>
</feature>
<proteinExistence type="predicted"/>
<feature type="compositionally biased region" description="Basic and acidic residues" evidence="1">
    <location>
        <begin position="42"/>
        <end position="56"/>
    </location>
</feature>
<comment type="caution">
    <text evidence="2">The sequence shown here is derived from an EMBL/GenBank/DDBJ whole genome shotgun (WGS) entry which is preliminary data.</text>
</comment>
<dbReference type="EMBL" id="JADCNM010000001">
    <property type="protein sequence ID" value="KAG0502599.1"/>
    <property type="molecule type" value="Genomic_DNA"/>
</dbReference>
<name>A0A835VJ62_VANPL</name>
<feature type="compositionally biased region" description="Polar residues" evidence="1">
    <location>
        <begin position="194"/>
        <end position="206"/>
    </location>
</feature>
<dbReference type="AlphaFoldDB" id="A0A835VJ62"/>
<feature type="compositionally biased region" description="Basic and acidic residues" evidence="1">
    <location>
        <begin position="211"/>
        <end position="220"/>
    </location>
</feature>
<sequence>MLNLEEDANASAKVQEQSFNSAPHYLLNEDSEHKMQKKIQNKKIERISLEKRDVNTDKGSINDGAERNQVESTNNISGVPEIHHQILELQKEIAGNDEVVLHIKEGQQEITEEFNQQLSLLIQKHEGTGGVESEELSVCKEEKLEQCSLVEKENILEDTQQSKEKYETNTEQGESSKGLSKDVPEEKTEAEVSTGISSISESNFKAQTPVEETKTQKPEEVVFPTEASEEHQEKERDPEEKIKEIIDPDANKDNTDLVNIVEHREANQVDRFDGTTTDLEAQIWEPQQEIAGKELQKVIEEIDQHFYTVEKNDQINEATKQGKPIVGKEEDLDDFSNVAPDNYNPNSSTSNHEEEGEAQLRMKTTFEEFQKSVPSDEQSGDNNVKPALLVSGNQFYS</sequence>
<feature type="region of interest" description="Disordered" evidence="1">
    <location>
        <begin position="151"/>
        <end position="254"/>
    </location>
</feature>
<protein>
    <submittedName>
        <fullName evidence="2">Uncharacterized protein</fullName>
    </submittedName>
</protein>
<feature type="compositionally biased region" description="Basic and acidic residues" evidence="1">
    <location>
        <begin position="151"/>
        <end position="168"/>
    </location>
</feature>
<organism evidence="2 3">
    <name type="scientific">Vanilla planifolia</name>
    <name type="common">Vanilla</name>
    <dbReference type="NCBI Taxonomy" id="51239"/>
    <lineage>
        <taxon>Eukaryota</taxon>
        <taxon>Viridiplantae</taxon>
        <taxon>Streptophyta</taxon>
        <taxon>Embryophyta</taxon>
        <taxon>Tracheophyta</taxon>
        <taxon>Spermatophyta</taxon>
        <taxon>Magnoliopsida</taxon>
        <taxon>Liliopsida</taxon>
        <taxon>Asparagales</taxon>
        <taxon>Orchidaceae</taxon>
        <taxon>Vanilloideae</taxon>
        <taxon>Vanilleae</taxon>
        <taxon>Vanilla</taxon>
    </lineage>
</organism>
<feature type="compositionally biased region" description="Basic and acidic residues" evidence="1">
    <location>
        <begin position="179"/>
        <end position="190"/>
    </location>
</feature>
<evidence type="ECO:0000313" key="3">
    <source>
        <dbReference type="Proteomes" id="UP000639772"/>
    </source>
</evidence>